<organism evidence="7">
    <name type="scientific">viral metagenome</name>
    <dbReference type="NCBI Taxonomy" id="1070528"/>
    <lineage>
        <taxon>unclassified sequences</taxon>
        <taxon>metagenomes</taxon>
        <taxon>organismal metagenomes</taxon>
    </lineage>
</organism>
<dbReference type="InterPro" id="IPR004859">
    <property type="entry name" value="Xrn1_N"/>
</dbReference>
<dbReference type="GO" id="GO:0003723">
    <property type="term" value="F:RNA binding"/>
    <property type="evidence" value="ECO:0007669"/>
    <property type="project" value="TreeGrafter"/>
</dbReference>
<dbReference type="GO" id="GO:0004534">
    <property type="term" value="F:5'-3' RNA exonuclease activity"/>
    <property type="evidence" value="ECO:0007669"/>
    <property type="project" value="TreeGrafter"/>
</dbReference>
<evidence type="ECO:0000256" key="3">
    <source>
        <dbReference type="ARBA" id="ARBA00022839"/>
    </source>
</evidence>
<dbReference type="GO" id="GO:0000956">
    <property type="term" value="P:nuclear-transcribed mRNA catabolic process"/>
    <property type="evidence" value="ECO:0007669"/>
    <property type="project" value="TreeGrafter"/>
</dbReference>
<evidence type="ECO:0000256" key="1">
    <source>
        <dbReference type="ARBA" id="ARBA00022722"/>
    </source>
</evidence>
<dbReference type="PANTHER" id="PTHR12341">
    <property type="entry name" value="5'-&gt;3' EXORIBONUCLEASE"/>
    <property type="match status" value="1"/>
</dbReference>
<evidence type="ECO:0000259" key="5">
    <source>
        <dbReference type="Pfam" id="PF03159"/>
    </source>
</evidence>
<feature type="domain" description="Xrn1 helical" evidence="6">
    <location>
        <begin position="225"/>
        <end position="478"/>
    </location>
</feature>
<accession>A0A6C0FBM7</accession>
<dbReference type="Pfam" id="PF17846">
    <property type="entry name" value="XRN_M"/>
    <property type="match status" value="1"/>
</dbReference>
<dbReference type="Gene3D" id="3.40.50.12390">
    <property type="match status" value="1"/>
</dbReference>
<protein>
    <recommendedName>
        <fullName evidence="8">Xrn1 N-terminal domain-containing protein</fullName>
    </recommendedName>
</protein>
<dbReference type="Pfam" id="PF03159">
    <property type="entry name" value="XRN_N"/>
    <property type="match status" value="1"/>
</dbReference>
<evidence type="ECO:0000313" key="7">
    <source>
        <dbReference type="EMBL" id="QHT36575.1"/>
    </source>
</evidence>
<keyword evidence="1" id="KW-0540">Nuclease</keyword>
<dbReference type="PANTHER" id="PTHR12341:SF7">
    <property type="entry name" value="5'-3' EXORIBONUCLEASE 1"/>
    <property type="match status" value="1"/>
</dbReference>
<evidence type="ECO:0000259" key="6">
    <source>
        <dbReference type="Pfam" id="PF17846"/>
    </source>
</evidence>
<sequence length="507" mass="61325">MGIPLYYKNIINDYPEIINKSSGFKTCINNLLFDLNCAIHPCCANKTDENEMFEAILQKIEECIQITNVKDIVYIAIDGPAPRTKMEQQRHRRLKSSYEKKIWDTNQITPGTDFMIRLNHFLKDKISSFKIKTILSDSNEAGEGEHKIMDYLDKHINTNEISVVYGLDADLIMLSMIRKHNIYLLRERTEYNIENVIDPYVYLDVPLLKKYVIEKIKDSRIEYKINDEMILNDYLFICFLIGNDFIINSPSINIRYEGLPLLVTTYCELQDDYSGTFYIIDNKEINIENFYRFIKKLSEKEKHSIDRILKKRDIQQYRNKNKYSEYLEKIKSIEDISNYKYQDFYSQNEYEFNNFTNFSPLMFRENENIIFKNDNYRKKYYIYNTYNTLEYNPSYDMVIEEDIHEICQEYFKAIQWTFNYYFNKCESWRWYYRYHYAPLLVDFCSYLSSLKDKPTFKKDKPYTPKEQLKIVLPHQDKNYMYPFKAPEYSLLKSYLWECHQILPHEKI</sequence>
<dbReference type="InterPro" id="IPR027073">
    <property type="entry name" value="5_3_exoribonuclease"/>
</dbReference>
<name>A0A6C0FBM7_9ZZZZ</name>
<proteinExistence type="inferred from homology"/>
<dbReference type="AlphaFoldDB" id="A0A6C0FBM7"/>
<dbReference type="GO" id="GO:0005634">
    <property type="term" value="C:nucleus"/>
    <property type="evidence" value="ECO:0007669"/>
    <property type="project" value="TreeGrafter"/>
</dbReference>
<evidence type="ECO:0000256" key="4">
    <source>
        <dbReference type="ARBA" id="ARBA00038299"/>
    </source>
</evidence>
<feature type="domain" description="Xrn1 N-terminal" evidence="5">
    <location>
        <begin position="1"/>
        <end position="100"/>
    </location>
</feature>
<evidence type="ECO:0000256" key="2">
    <source>
        <dbReference type="ARBA" id="ARBA00022801"/>
    </source>
</evidence>
<reference evidence="7" key="1">
    <citation type="journal article" date="2020" name="Nature">
        <title>Giant virus diversity and host interactions through global metagenomics.</title>
        <authorList>
            <person name="Schulz F."/>
            <person name="Roux S."/>
            <person name="Paez-Espino D."/>
            <person name="Jungbluth S."/>
            <person name="Walsh D.A."/>
            <person name="Denef V.J."/>
            <person name="McMahon K.D."/>
            <person name="Konstantinidis K.T."/>
            <person name="Eloe-Fadrosh E.A."/>
            <person name="Kyrpides N.C."/>
            <person name="Woyke T."/>
        </authorList>
    </citation>
    <scope>NUCLEOTIDE SEQUENCE</scope>
    <source>
        <strain evidence="7">GVMAG-S-ERX555931-87</strain>
    </source>
</reference>
<keyword evidence="2" id="KW-0378">Hydrolase</keyword>
<comment type="similarity">
    <text evidence="4">Belongs to the 5'-3' exonuclease family.</text>
</comment>
<keyword evidence="3" id="KW-0269">Exonuclease</keyword>
<dbReference type="EMBL" id="MN738746">
    <property type="protein sequence ID" value="QHT36575.1"/>
    <property type="molecule type" value="Genomic_DNA"/>
</dbReference>
<evidence type="ECO:0008006" key="8">
    <source>
        <dbReference type="Google" id="ProtNLM"/>
    </source>
</evidence>
<dbReference type="InterPro" id="IPR041412">
    <property type="entry name" value="Xrn1_helical"/>
</dbReference>